<dbReference type="PANTHER" id="PTHR48079">
    <property type="entry name" value="PROTEIN YEEZ"/>
    <property type="match status" value="1"/>
</dbReference>
<feature type="domain" description="NAD-dependent epimerase/dehydratase" evidence="1">
    <location>
        <begin position="7"/>
        <end position="224"/>
    </location>
</feature>
<evidence type="ECO:0000313" key="2">
    <source>
        <dbReference type="EMBL" id="UXD86425.1"/>
    </source>
</evidence>
<evidence type="ECO:0000313" key="3">
    <source>
        <dbReference type="Proteomes" id="UP001065322"/>
    </source>
</evidence>
<dbReference type="Proteomes" id="UP001065322">
    <property type="component" value="Chromosome"/>
</dbReference>
<dbReference type="Gene3D" id="3.40.50.720">
    <property type="entry name" value="NAD(P)-binding Rossmann-like Domain"/>
    <property type="match status" value="1"/>
</dbReference>
<protein>
    <submittedName>
        <fullName evidence="2">NAD(P)-dependent oxidoreductase</fullName>
    </submittedName>
</protein>
<dbReference type="SUPFAM" id="SSF51735">
    <property type="entry name" value="NAD(P)-binding Rossmann-fold domains"/>
    <property type="match status" value="1"/>
</dbReference>
<dbReference type="Pfam" id="PF01370">
    <property type="entry name" value="Epimerase"/>
    <property type="match status" value="1"/>
</dbReference>
<dbReference type="EMBL" id="CP054475">
    <property type="protein sequence ID" value="UXD86425.1"/>
    <property type="molecule type" value="Genomic_DNA"/>
</dbReference>
<dbReference type="PANTHER" id="PTHR48079:SF6">
    <property type="entry name" value="NAD(P)-BINDING DOMAIN-CONTAINING PROTEIN-RELATED"/>
    <property type="match status" value="1"/>
</dbReference>
<reference evidence="3" key="1">
    <citation type="submission" date="2020-06" db="EMBL/GenBank/DDBJ databases">
        <title>Thalassolituus marinus alknpb1M-1, a hydrocarbon-degrading bacterium isolated from the deep-sea overlying water using an in-situ strategy from the South China Sea basin.</title>
        <authorList>
            <person name="Dong C."/>
            <person name="Chen Y."/>
            <person name="Shao Z."/>
        </authorList>
    </citation>
    <scope>NUCLEOTIDE SEQUENCE [LARGE SCALE GENOMIC DNA]</scope>
    <source>
        <strain evidence="3">alknpb1M-1</strain>
    </source>
</reference>
<dbReference type="InterPro" id="IPR001509">
    <property type="entry name" value="Epimerase_deHydtase"/>
</dbReference>
<organism evidence="2 3">
    <name type="scientific">Thalassolituus hydrocarboniclasticus</name>
    <dbReference type="NCBI Taxonomy" id="2742796"/>
    <lineage>
        <taxon>Bacteria</taxon>
        <taxon>Pseudomonadati</taxon>
        <taxon>Pseudomonadota</taxon>
        <taxon>Gammaproteobacteria</taxon>
        <taxon>Oceanospirillales</taxon>
        <taxon>Oceanospirillaceae</taxon>
        <taxon>Thalassolituus</taxon>
    </lineage>
</organism>
<dbReference type="InterPro" id="IPR051783">
    <property type="entry name" value="NAD(P)-dependent_oxidoreduct"/>
</dbReference>
<proteinExistence type="predicted"/>
<keyword evidence="3" id="KW-1185">Reference proteome</keyword>
<name>A0ABY6A991_9GAMM</name>
<gene>
    <name evidence="2" type="ORF">HUF19_02740</name>
</gene>
<accession>A0ABY6A991</accession>
<sequence>MHKIKKIFVTGANGFIGRAIMERYRQQGIDICGVDITADPSRNVVRGDVANAGEWQEHAKGCDIIFHTAAVVSNTASADMYQKVSVGSVKQVVAAAKKHQIARVVHLSSIAAYGLNFDADQDESCSISVLSGSSYCDAKAASEHGFLAAHAAGDICTTIIRPGDVYGPGSRPWVLIPLAMIRKKQFVLPAMGRGIFSPVYIDNLVDGIVLAAEKESGKGQTFNITDGTGIECREFFNNHYKWLGKTTEPVCLPTRVAEGITSIGSFIFNTVLNANTEIDRSSLAMLSRKASYSIDKARDLLGYTPVVSLAEGMERTEAWLKSSRVV</sequence>
<dbReference type="RefSeq" id="WP_260998386.1">
    <property type="nucleotide sequence ID" value="NZ_CP054475.1"/>
</dbReference>
<evidence type="ECO:0000259" key="1">
    <source>
        <dbReference type="Pfam" id="PF01370"/>
    </source>
</evidence>
<dbReference type="InterPro" id="IPR036291">
    <property type="entry name" value="NAD(P)-bd_dom_sf"/>
</dbReference>